<evidence type="ECO:0000313" key="4">
    <source>
        <dbReference type="EMBL" id="MBK0397481.1"/>
    </source>
</evidence>
<accession>A0ABS1BVZ8</accession>
<keyword evidence="5" id="KW-1185">Reference proteome</keyword>
<dbReference type="Pfam" id="PF00440">
    <property type="entry name" value="TetR_N"/>
    <property type="match status" value="1"/>
</dbReference>
<dbReference type="InterPro" id="IPR009057">
    <property type="entry name" value="Homeodomain-like_sf"/>
</dbReference>
<protein>
    <submittedName>
        <fullName evidence="4">TetR family transcriptional regulator</fullName>
    </submittedName>
</protein>
<dbReference type="InterPro" id="IPR050624">
    <property type="entry name" value="HTH-type_Tx_Regulator"/>
</dbReference>
<proteinExistence type="predicted"/>
<dbReference type="PANTHER" id="PTHR43479:SF7">
    <property type="entry name" value="TETR-FAMILY TRANSCRIPTIONAL REGULATOR"/>
    <property type="match status" value="1"/>
</dbReference>
<dbReference type="EMBL" id="JAEHNZ010000006">
    <property type="protein sequence ID" value="MBK0397481.1"/>
    <property type="molecule type" value="Genomic_DNA"/>
</dbReference>
<organism evidence="4 5">
    <name type="scientific">Kingella bonacorsii</name>
    <dbReference type="NCBI Taxonomy" id="2796361"/>
    <lineage>
        <taxon>Bacteria</taxon>
        <taxon>Pseudomonadati</taxon>
        <taxon>Pseudomonadota</taxon>
        <taxon>Betaproteobacteria</taxon>
        <taxon>Neisseriales</taxon>
        <taxon>Neisseriaceae</taxon>
        <taxon>Kingella</taxon>
    </lineage>
</organism>
<gene>
    <name evidence="4" type="ORF">JDW22_13105</name>
</gene>
<evidence type="ECO:0000256" key="1">
    <source>
        <dbReference type="ARBA" id="ARBA00023125"/>
    </source>
</evidence>
<dbReference type="Proteomes" id="UP000614058">
    <property type="component" value="Unassembled WGS sequence"/>
</dbReference>
<feature type="DNA-binding region" description="H-T-H motif" evidence="2">
    <location>
        <begin position="31"/>
        <end position="50"/>
    </location>
</feature>
<comment type="caution">
    <text evidence="4">The sequence shown here is derived from an EMBL/GenBank/DDBJ whole genome shotgun (WGS) entry which is preliminary data.</text>
</comment>
<feature type="domain" description="HTH tetR-type" evidence="3">
    <location>
        <begin position="8"/>
        <end position="68"/>
    </location>
</feature>
<dbReference type="PROSITE" id="PS50977">
    <property type="entry name" value="HTH_TETR_2"/>
    <property type="match status" value="1"/>
</dbReference>
<dbReference type="InterPro" id="IPR001647">
    <property type="entry name" value="HTH_TetR"/>
</dbReference>
<sequence>MKVDLRVVKTHQAIRNALLNLLAERDYDDIAAQDIIAAAQVNRATFYKYYSGKNAVAAAMIAEFKQDYAANLAERLAADNLPDFLQQSADALFKQHALLLALWKIQTPKLHLYDDMRAMLQTHFAAMLPETAPDDYRVKIMATLLLETVRHFFERRQAVPVARVLEEMAAVIRLVRAEAV</sequence>
<dbReference type="PANTHER" id="PTHR43479">
    <property type="entry name" value="ACREF/ENVCD OPERON REPRESSOR-RELATED"/>
    <property type="match status" value="1"/>
</dbReference>
<dbReference type="RefSeq" id="WP_200523412.1">
    <property type="nucleotide sequence ID" value="NZ_JAEHNZ010000006.1"/>
</dbReference>
<name>A0ABS1BVZ8_9NEIS</name>
<evidence type="ECO:0000256" key="2">
    <source>
        <dbReference type="PROSITE-ProRule" id="PRU00335"/>
    </source>
</evidence>
<dbReference type="Gene3D" id="1.10.357.10">
    <property type="entry name" value="Tetracycline Repressor, domain 2"/>
    <property type="match status" value="1"/>
</dbReference>
<reference evidence="4 5" key="1">
    <citation type="journal article" date="2021" name="Pathogens">
        <title>Isolation and Characterization of Kingella bonacorsii sp. nov., A Novel Kingella Species Detected in a Stable Periodontitis Subject.</title>
        <authorList>
            <person name="Antezack A."/>
            <person name="Boxberger M."/>
            <person name="Rolland C."/>
            <person name="Monnet-Corti V."/>
            <person name="La Scola B."/>
        </authorList>
    </citation>
    <scope>NUCLEOTIDE SEQUENCE [LARGE SCALE GENOMIC DNA]</scope>
    <source>
        <strain evidence="4 5">Marseille-Q4569</strain>
    </source>
</reference>
<keyword evidence="1 2" id="KW-0238">DNA-binding</keyword>
<evidence type="ECO:0000313" key="5">
    <source>
        <dbReference type="Proteomes" id="UP000614058"/>
    </source>
</evidence>
<evidence type="ECO:0000259" key="3">
    <source>
        <dbReference type="PROSITE" id="PS50977"/>
    </source>
</evidence>
<dbReference type="SUPFAM" id="SSF46689">
    <property type="entry name" value="Homeodomain-like"/>
    <property type="match status" value="1"/>
</dbReference>